<keyword evidence="3" id="KW-1185">Reference proteome</keyword>
<reference evidence="2 3" key="1">
    <citation type="journal article" date="2024" name="J Genomics">
        <title>Draft genome sequencing and assembly of Favolaschia claudopus CIRM-BRFM 2984 isolated from oak limbs.</title>
        <authorList>
            <person name="Navarro D."/>
            <person name="Drula E."/>
            <person name="Chaduli D."/>
            <person name="Cazenave R."/>
            <person name="Ahrendt S."/>
            <person name="Wang J."/>
            <person name="Lipzen A."/>
            <person name="Daum C."/>
            <person name="Barry K."/>
            <person name="Grigoriev I.V."/>
            <person name="Favel A."/>
            <person name="Rosso M.N."/>
            <person name="Martin F."/>
        </authorList>
    </citation>
    <scope>NUCLEOTIDE SEQUENCE [LARGE SCALE GENOMIC DNA]</scope>
    <source>
        <strain evidence="2 3">CIRM-BRFM 2984</strain>
    </source>
</reference>
<gene>
    <name evidence="2" type="ORF">R3P38DRAFT_3296823</name>
</gene>
<feature type="region of interest" description="Disordered" evidence="1">
    <location>
        <begin position="440"/>
        <end position="462"/>
    </location>
</feature>
<accession>A0AAV9Z7D2</accession>
<evidence type="ECO:0000313" key="2">
    <source>
        <dbReference type="EMBL" id="KAK6974137.1"/>
    </source>
</evidence>
<dbReference type="EMBL" id="JAWWNJ010000188">
    <property type="protein sequence ID" value="KAK6974137.1"/>
    <property type="molecule type" value="Genomic_DNA"/>
</dbReference>
<feature type="region of interest" description="Disordered" evidence="1">
    <location>
        <begin position="151"/>
        <end position="170"/>
    </location>
</feature>
<proteinExistence type="predicted"/>
<organism evidence="2 3">
    <name type="scientific">Favolaschia claudopus</name>
    <dbReference type="NCBI Taxonomy" id="2862362"/>
    <lineage>
        <taxon>Eukaryota</taxon>
        <taxon>Fungi</taxon>
        <taxon>Dikarya</taxon>
        <taxon>Basidiomycota</taxon>
        <taxon>Agaricomycotina</taxon>
        <taxon>Agaricomycetes</taxon>
        <taxon>Agaricomycetidae</taxon>
        <taxon>Agaricales</taxon>
        <taxon>Marasmiineae</taxon>
        <taxon>Mycenaceae</taxon>
        <taxon>Favolaschia</taxon>
    </lineage>
</organism>
<name>A0AAV9Z7D2_9AGAR</name>
<evidence type="ECO:0000256" key="1">
    <source>
        <dbReference type="SAM" id="MobiDB-lite"/>
    </source>
</evidence>
<comment type="caution">
    <text evidence="2">The sequence shown here is derived from an EMBL/GenBank/DDBJ whole genome shotgun (WGS) entry which is preliminary data.</text>
</comment>
<dbReference type="AlphaFoldDB" id="A0AAV9Z7D2"/>
<sequence length="462" mass="51428">MTRGAFDLINDNILLVNNGDHDAQALWLQRSRLAIFHELSTRSWLSAQRGSRRLWKMKIQDRTWIRHRDSAGSHSSTSSTHMTFLASESLCYALMAATVSSLDAHTFIWIPAQTPENCVGDVDEVFMGLSCRCRRSSGRFTYTSRYNERAVTGGGESTERHATTSVPRPEISSPLATLGRCLFDLSTFRFDGHRSVACLPKLAAVMRRCHPRTPCTYYIICVYVPPSQLSRSEIKLFGACRSSSQHTTGNGAIDSDQGWSVNATTIRANRFSWILRDHPSSFFLTAILRCPALSFSPIHPAIDPTHLSAFSNHFAFDTPMLLPVNDPPPLSPITSSFTYRAAYMIHLPAFLTCLHTTCTLLPPSATYVPHIPHASQSQSPSPVCTIRLLLSRCGTQSMYIPSLDTIHFDTIPHYHLSRPTSPHPPPSFELFDPRLGRPAPAHLVRSAAPPTPHLRPSRRLAS</sequence>
<protein>
    <submittedName>
        <fullName evidence="2">Uncharacterized protein</fullName>
    </submittedName>
</protein>
<evidence type="ECO:0000313" key="3">
    <source>
        <dbReference type="Proteomes" id="UP001362999"/>
    </source>
</evidence>
<dbReference type="Proteomes" id="UP001362999">
    <property type="component" value="Unassembled WGS sequence"/>
</dbReference>